<feature type="coiled-coil region" evidence="1">
    <location>
        <begin position="443"/>
        <end position="470"/>
    </location>
</feature>
<dbReference type="Pfam" id="PF13569">
    <property type="entry name" value="DUF4132"/>
    <property type="match status" value="1"/>
</dbReference>
<name>A0A8H9I296_KITAU</name>
<accession>A0A8H9I296</accession>
<feature type="domain" description="DUF7737" evidence="3">
    <location>
        <begin position="747"/>
        <end position="857"/>
    </location>
</feature>
<organism evidence="4 5">
    <name type="scientific">Kitasatospora aureofaciens</name>
    <name type="common">Streptomyces aureofaciens</name>
    <dbReference type="NCBI Taxonomy" id="1894"/>
    <lineage>
        <taxon>Bacteria</taxon>
        <taxon>Bacillati</taxon>
        <taxon>Actinomycetota</taxon>
        <taxon>Actinomycetes</taxon>
        <taxon>Kitasatosporales</taxon>
        <taxon>Streptomycetaceae</taxon>
        <taxon>Kitasatospora</taxon>
    </lineage>
</organism>
<proteinExistence type="predicted"/>
<gene>
    <name evidence="4" type="ORF">GCM10010502_72400</name>
</gene>
<dbReference type="Pfam" id="PF24879">
    <property type="entry name" value="DUF7737"/>
    <property type="match status" value="1"/>
</dbReference>
<dbReference type="AlphaFoldDB" id="A0A8H9I296"/>
<comment type="caution">
    <text evidence="4">The sequence shown here is derived from an EMBL/GenBank/DDBJ whole genome shotgun (WGS) entry which is preliminary data.</text>
</comment>
<evidence type="ECO:0000313" key="5">
    <source>
        <dbReference type="Proteomes" id="UP000610124"/>
    </source>
</evidence>
<dbReference type="EMBL" id="BMUB01000041">
    <property type="protein sequence ID" value="GGV06843.1"/>
    <property type="molecule type" value="Genomic_DNA"/>
</dbReference>
<keyword evidence="1" id="KW-0175">Coiled coil</keyword>
<dbReference type="Proteomes" id="UP000610124">
    <property type="component" value="Unassembled WGS sequence"/>
</dbReference>
<protein>
    <recommendedName>
        <fullName evidence="6">DUF4132 domain-containing protein</fullName>
    </recommendedName>
</protein>
<dbReference type="InterPro" id="IPR056639">
    <property type="entry name" value="DUF7737"/>
</dbReference>
<evidence type="ECO:0000259" key="2">
    <source>
        <dbReference type="Pfam" id="PF13569"/>
    </source>
</evidence>
<evidence type="ECO:0000259" key="3">
    <source>
        <dbReference type="Pfam" id="PF24879"/>
    </source>
</evidence>
<reference evidence="4" key="1">
    <citation type="journal article" date="2014" name="Int. J. Syst. Evol. Microbiol.">
        <title>Complete genome sequence of Corynebacterium casei LMG S-19264T (=DSM 44701T), isolated from a smear-ripened cheese.</title>
        <authorList>
            <consortium name="US DOE Joint Genome Institute (JGI-PGF)"/>
            <person name="Walter F."/>
            <person name="Albersmeier A."/>
            <person name="Kalinowski J."/>
            <person name="Ruckert C."/>
        </authorList>
    </citation>
    <scope>NUCLEOTIDE SEQUENCE</scope>
    <source>
        <strain evidence="4">JCM 4434</strain>
    </source>
</reference>
<evidence type="ECO:0008006" key="6">
    <source>
        <dbReference type="Google" id="ProtNLM"/>
    </source>
</evidence>
<dbReference type="InterPro" id="IPR025406">
    <property type="entry name" value="DUF4132"/>
</dbReference>
<feature type="domain" description="DUF4132" evidence="2">
    <location>
        <begin position="432"/>
        <end position="607"/>
    </location>
</feature>
<evidence type="ECO:0000256" key="1">
    <source>
        <dbReference type="SAM" id="Coils"/>
    </source>
</evidence>
<sequence>MMTTTTDPFDSAAARLLDALDTGHVDGIVGALSEVDAAIGGDWSDERVQPVRERLLELHRNTRAALVAGLVQWTLMLWRPVETERIRRERTALIHLAATVSRGFPPGPARELREDRLHLMGRQWLITDLHEAEALIGEEIAAGRPVDAAVVAGVRRSALSIRPHHSAVVDLAAALTEPLLSPGEAWADRALADVAALDAELLDARLGSRRDPAGGAGGPWAALLKHAFEVKSAKPTARWERTGRALIDAVGPERARERITEWLSLVGRPRTLELVADPDGAGAGQLDPYNLDALRGIALLLPLAPARPDSARVLGRLVESALRKVPGIGPQAPKVANAAVHGLARLDGEEGLAQLAVLTTRVTYKGTVKELDKALRDRAAALGLGRAEIEELAVPSYGMTEPGRRVEHFGDARVELLVEGTRVRQTWYNEAGRPVKSPPASVRREHADGLKEFKAEVKDLEKMLTAQSERLDRQFLARRSWRYGAWRARILDHPLVGTVARRLIWTVDGTACAWLDGALRTLTGDEPAPAADAVVELWHPVGHPTEEVLAWRALLERHRVVQPFKQAHREVYLLTPAEEHTRVYSNRFAAHVLRQHRFHALAGARGWHSQLQLAVDNSVAAPKRLLPEWGLRAEFWVNGTDADWGETFDHLGTDQVRFYPIDAPENLTHAGSGQFSPLMIPGVETPEPVPLTEVPPLVLSEVLRDVDLFVGVCSVGNDPTWSDGGPEGRYRDYWREYGFGELSQSARERGELLARLLPRLAVGARCTVEGRFLEVRGELHTYRIHLGSGNVLMTPDDRYLCIVPASQDPSDGRAGSPGPYLPYLPFEGDRMLAVILSKAVMLADDTAITDPAITAQLGQR</sequence>
<reference evidence="4" key="2">
    <citation type="submission" date="2020-09" db="EMBL/GenBank/DDBJ databases">
        <authorList>
            <person name="Sun Q."/>
            <person name="Ohkuma M."/>
        </authorList>
    </citation>
    <scope>NUCLEOTIDE SEQUENCE</scope>
    <source>
        <strain evidence="4">JCM 4434</strain>
    </source>
</reference>
<evidence type="ECO:0000313" key="4">
    <source>
        <dbReference type="EMBL" id="GGV06843.1"/>
    </source>
</evidence>